<name>A0AAD6UZU2_9AGAR</name>
<gene>
    <name evidence="1" type="ORF">GGX14DRAFT_662326</name>
</gene>
<comment type="caution">
    <text evidence="1">The sequence shown here is derived from an EMBL/GenBank/DDBJ whole genome shotgun (WGS) entry which is preliminary data.</text>
</comment>
<accession>A0AAD6UZU2</accession>
<dbReference type="InterPro" id="IPR032675">
    <property type="entry name" value="LRR_dom_sf"/>
</dbReference>
<reference evidence="1" key="1">
    <citation type="submission" date="2023-03" db="EMBL/GenBank/DDBJ databases">
        <title>Massive genome expansion in bonnet fungi (Mycena s.s.) driven by repeated elements and novel gene families across ecological guilds.</title>
        <authorList>
            <consortium name="Lawrence Berkeley National Laboratory"/>
            <person name="Harder C.B."/>
            <person name="Miyauchi S."/>
            <person name="Viragh M."/>
            <person name="Kuo A."/>
            <person name="Thoen E."/>
            <person name="Andreopoulos B."/>
            <person name="Lu D."/>
            <person name="Skrede I."/>
            <person name="Drula E."/>
            <person name="Henrissat B."/>
            <person name="Morin E."/>
            <person name="Kohler A."/>
            <person name="Barry K."/>
            <person name="LaButti K."/>
            <person name="Morin E."/>
            <person name="Salamov A."/>
            <person name="Lipzen A."/>
            <person name="Mereny Z."/>
            <person name="Hegedus B."/>
            <person name="Baldrian P."/>
            <person name="Stursova M."/>
            <person name="Weitz H."/>
            <person name="Taylor A."/>
            <person name="Grigoriev I.V."/>
            <person name="Nagy L.G."/>
            <person name="Martin F."/>
            <person name="Kauserud H."/>
        </authorList>
    </citation>
    <scope>NUCLEOTIDE SEQUENCE</scope>
    <source>
        <strain evidence="1">9144</strain>
    </source>
</reference>
<dbReference type="AlphaFoldDB" id="A0AAD6UZU2"/>
<protein>
    <submittedName>
        <fullName evidence="1">Uncharacterized protein</fullName>
    </submittedName>
</protein>
<dbReference type="Gene3D" id="3.80.10.10">
    <property type="entry name" value="Ribonuclease Inhibitor"/>
    <property type="match status" value="1"/>
</dbReference>
<evidence type="ECO:0000313" key="2">
    <source>
        <dbReference type="Proteomes" id="UP001219525"/>
    </source>
</evidence>
<keyword evidence="2" id="KW-1185">Reference proteome</keyword>
<dbReference type="SUPFAM" id="SSF52047">
    <property type="entry name" value="RNI-like"/>
    <property type="match status" value="1"/>
</dbReference>
<dbReference type="Proteomes" id="UP001219525">
    <property type="component" value="Unassembled WGS sequence"/>
</dbReference>
<sequence>MTLHSADPNHSQSLSGSLAMTGSSFYLPPEIWLHIHRLATSHTSPLAKACSDRFEVHLVILSDPFKDMAAFLRDALSFSLVSKLWKNLANELFLENIVVDQQPFDSLLHTLQLPEKAHLVRSIKLSSKRFDRNVAILACCPRVEVIVQPDERPRAVTDTSLWIANDPSFNINAELRFLKHIYWTESYMSSGGLLRKLVLAAPNLEHLFLSESGKIPASREPLELPLMPTLRRLGLGVMAGWDVTRSILQVDLRNLARLSCTPEFIEHADFPATIPSLHALHLSGFRSKISFPTVFARFPHLQELCYHVWDSFSHPGEQQRSRVSLVRLYSSVSMRVVQDWKFVDKHFTLLLSAKFPQLQRIVLYGSWHNIIDDMRFVRFREGLRARGCQLEHPEGDVLN</sequence>
<organism evidence="1 2">
    <name type="scientific">Mycena pura</name>
    <dbReference type="NCBI Taxonomy" id="153505"/>
    <lineage>
        <taxon>Eukaryota</taxon>
        <taxon>Fungi</taxon>
        <taxon>Dikarya</taxon>
        <taxon>Basidiomycota</taxon>
        <taxon>Agaricomycotina</taxon>
        <taxon>Agaricomycetes</taxon>
        <taxon>Agaricomycetidae</taxon>
        <taxon>Agaricales</taxon>
        <taxon>Marasmiineae</taxon>
        <taxon>Mycenaceae</taxon>
        <taxon>Mycena</taxon>
    </lineage>
</organism>
<evidence type="ECO:0000313" key="1">
    <source>
        <dbReference type="EMBL" id="KAJ7199203.1"/>
    </source>
</evidence>
<proteinExistence type="predicted"/>
<dbReference type="EMBL" id="JARJCW010000069">
    <property type="protein sequence ID" value="KAJ7199203.1"/>
    <property type="molecule type" value="Genomic_DNA"/>
</dbReference>